<dbReference type="AlphaFoldDB" id="A0AAW1RN58"/>
<dbReference type="PANTHER" id="PTHR10540">
    <property type="entry name" value="EUKARYOTIC TRANSLATION INITIATION FACTOR 3 SUBUNIT F-RELATED"/>
    <property type="match status" value="1"/>
</dbReference>
<dbReference type="Proteomes" id="UP001438707">
    <property type="component" value="Unassembled WGS sequence"/>
</dbReference>
<comment type="caution">
    <text evidence="6">The sequence shown here is derived from an EMBL/GenBank/DDBJ whole genome shotgun (WGS) entry which is preliminary data.</text>
</comment>
<dbReference type="InterPro" id="IPR024969">
    <property type="entry name" value="EIF3F/CSN6-like_C"/>
</dbReference>
<evidence type="ECO:0000256" key="3">
    <source>
        <dbReference type="ARBA" id="ARBA00022917"/>
    </source>
</evidence>
<dbReference type="GO" id="GO:0016282">
    <property type="term" value="C:eukaryotic 43S preinitiation complex"/>
    <property type="evidence" value="ECO:0007669"/>
    <property type="project" value="UniProtKB-UniRule"/>
</dbReference>
<keyword evidence="2 4" id="KW-0396">Initiation factor</keyword>
<dbReference type="GO" id="GO:0001732">
    <property type="term" value="P:formation of cytoplasmic translation initiation complex"/>
    <property type="evidence" value="ECO:0007669"/>
    <property type="project" value="UniProtKB-UniRule"/>
</dbReference>
<dbReference type="InterPro" id="IPR027531">
    <property type="entry name" value="eIF3f"/>
</dbReference>
<keyword evidence="7" id="KW-1185">Reference proteome</keyword>
<dbReference type="GO" id="GO:0071541">
    <property type="term" value="C:eukaryotic translation initiation factor 3 complex, eIF3m"/>
    <property type="evidence" value="ECO:0007669"/>
    <property type="project" value="TreeGrafter"/>
</dbReference>
<comment type="subunit">
    <text evidence="4">Component of the eukaryotic translation initiation factor 3 (eIF-3) complex.</text>
</comment>
<evidence type="ECO:0000256" key="1">
    <source>
        <dbReference type="ARBA" id="ARBA00022490"/>
    </source>
</evidence>
<dbReference type="HAMAP" id="MF_03005">
    <property type="entry name" value="eIF3f"/>
    <property type="match status" value="1"/>
</dbReference>
<dbReference type="CDD" id="cd08064">
    <property type="entry name" value="MPN_eIF3f"/>
    <property type="match status" value="1"/>
</dbReference>
<evidence type="ECO:0000259" key="5">
    <source>
        <dbReference type="PROSITE" id="PS50249"/>
    </source>
</evidence>
<dbReference type="Pfam" id="PF13012">
    <property type="entry name" value="MitMem_reg"/>
    <property type="match status" value="1"/>
</dbReference>
<protein>
    <recommendedName>
        <fullName evidence="4">Eukaryotic translation initiation factor 3 subunit F</fullName>
        <shortName evidence="4">eIF3f</shortName>
    </recommendedName>
    <alternativeName>
        <fullName evidence="4">eIF-3-epsilon</fullName>
    </alternativeName>
</protein>
<comment type="similarity">
    <text evidence="4">Belongs to the eIF-3 subunit F family.</text>
</comment>
<dbReference type="PROSITE" id="PS50249">
    <property type="entry name" value="MPN"/>
    <property type="match status" value="1"/>
</dbReference>
<name>A0AAW1RN58_9CHLO</name>
<evidence type="ECO:0000256" key="4">
    <source>
        <dbReference type="HAMAP-Rule" id="MF_03005"/>
    </source>
</evidence>
<dbReference type="GO" id="GO:0003743">
    <property type="term" value="F:translation initiation factor activity"/>
    <property type="evidence" value="ECO:0007669"/>
    <property type="project" value="UniProtKB-UniRule"/>
</dbReference>
<dbReference type="SMART" id="SM00232">
    <property type="entry name" value="JAB_MPN"/>
    <property type="match status" value="1"/>
</dbReference>
<comment type="function">
    <text evidence="4">Component of the eukaryotic translation initiation factor 3 (eIF-3) complex, which is involved in protein synthesis of a specialized repertoire of mRNAs and, together with other initiation factors, stimulates binding of mRNA and methionyl-tRNAi to the 40S ribosome. The eIF-3 complex specifically targets and initiates translation of a subset of mRNAs involved in cell proliferation.</text>
</comment>
<dbReference type="PANTHER" id="PTHR10540:SF6">
    <property type="entry name" value="EUKARYOTIC TRANSLATION INITIATION FACTOR 3 SUBUNIT F"/>
    <property type="match status" value="1"/>
</dbReference>
<accession>A0AAW1RN58</accession>
<keyword evidence="1 4" id="KW-0963">Cytoplasm</keyword>
<reference evidence="6 7" key="1">
    <citation type="journal article" date="2024" name="Nat. Commun.">
        <title>Phylogenomics reveals the evolutionary origins of lichenization in chlorophyte algae.</title>
        <authorList>
            <person name="Puginier C."/>
            <person name="Libourel C."/>
            <person name="Otte J."/>
            <person name="Skaloud P."/>
            <person name="Haon M."/>
            <person name="Grisel S."/>
            <person name="Petersen M."/>
            <person name="Berrin J.G."/>
            <person name="Delaux P.M."/>
            <person name="Dal Grande F."/>
            <person name="Keller J."/>
        </authorList>
    </citation>
    <scope>NUCLEOTIDE SEQUENCE [LARGE SCALE GENOMIC DNA]</scope>
    <source>
        <strain evidence="6 7">SAG 2145</strain>
    </source>
</reference>
<feature type="domain" description="MPN" evidence="5">
    <location>
        <begin position="15"/>
        <end position="145"/>
    </location>
</feature>
<comment type="subcellular location">
    <subcellularLocation>
        <location evidence="4">Cytoplasm</location>
    </subcellularLocation>
</comment>
<evidence type="ECO:0000313" key="6">
    <source>
        <dbReference type="EMBL" id="KAK9835500.1"/>
    </source>
</evidence>
<dbReference type="InterPro" id="IPR037518">
    <property type="entry name" value="MPN"/>
</dbReference>
<dbReference type="GO" id="GO:0008237">
    <property type="term" value="F:metallopeptidase activity"/>
    <property type="evidence" value="ECO:0007669"/>
    <property type="project" value="InterPro"/>
</dbReference>
<dbReference type="EMBL" id="JALJOS010000008">
    <property type="protein sequence ID" value="KAK9835500.1"/>
    <property type="molecule type" value="Genomic_DNA"/>
</dbReference>
<sequence>MAPFILPVGSAATTVRVQPVVLFNVCDAYVRRNEGQERVIGTLLGVISEGVIDVRNCYAVPHDESSERVAVDITHHQLLAGLQAKVNPKEVVVGWYSTGDGVSGSDALIQDFYSRECQNPVHVTIDTTLQNQSLAIKAYVSRALLLGEKQLATEFVQVDCEVKTKDLESLGVDLMEKEICEKVQHDADSLETCIGQLSLCLEQASDYVDQVVAGKRKPDQAIGRSIAEAVSQVPFISKQNLEQLTNDSAQDVLLIMYLSNLVRTQLALADRLGTAALPLL</sequence>
<organism evidence="6 7">
    <name type="scientific">Apatococcus lobatus</name>
    <dbReference type="NCBI Taxonomy" id="904363"/>
    <lineage>
        <taxon>Eukaryota</taxon>
        <taxon>Viridiplantae</taxon>
        <taxon>Chlorophyta</taxon>
        <taxon>core chlorophytes</taxon>
        <taxon>Trebouxiophyceae</taxon>
        <taxon>Chlorellales</taxon>
        <taxon>Chlorellaceae</taxon>
        <taxon>Apatococcus</taxon>
    </lineage>
</organism>
<keyword evidence="3 4" id="KW-0648">Protein biosynthesis</keyword>
<dbReference type="Gene3D" id="3.40.140.10">
    <property type="entry name" value="Cytidine Deaminase, domain 2"/>
    <property type="match status" value="1"/>
</dbReference>
<evidence type="ECO:0000256" key="2">
    <source>
        <dbReference type="ARBA" id="ARBA00022540"/>
    </source>
</evidence>
<gene>
    <name evidence="6" type="ORF">WJX74_001692</name>
</gene>
<dbReference type="InterPro" id="IPR000555">
    <property type="entry name" value="JAMM/MPN+_dom"/>
</dbReference>
<proteinExistence type="inferred from homology"/>
<dbReference type="Pfam" id="PF01398">
    <property type="entry name" value="JAB"/>
    <property type="match status" value="1"/>
</dbReference>
<dbReference type="GO" id="GO:0031369">
    <property type="term" value="F:translation initiation factor binding"/>
    <property type="evidence" value="ECO:0007669"/>
    <property type="project" value="InterPro"/>
</dbReference>
<dbReference type="GO" id="GO:0033290">
    <property type="term" value="C:eukaryotic 48S preinitiation complex"/>
    <property type="evidence" value="ECO:0007669"/>
    <property type="project" value="UniProtKB-UniRule"/>
</dbReference>
<evidence type="ECO:0000313" key="7">
    <source>
        <dbReference type="Proteomes" id="UP001438707"/>
    </source>
</evidence>